<protein>
    <submittedName>
        <fullName evidence="2">GL24260</fullName>
    </submittedName>
</protein>
<name>B4G4Y6_DROPE</name>
<dbReference type="HOGENOM" id="CLU_1788860_0_0_1"/>
<dbReference type="Proteomes" id="UP000008744">
    <property type="component" value="Unassembled WGS sequence"/>
</dbReference>
<dbReference type="EMBL" id="CH479179">
    <property type="protein sequence ID" value="EDW24652.1"/>
    <property type="molecule type" value="Genomic_DNA"/>
</dbReference>
<accession>B4G4Y6</accession>
<feature type="region of interest" description="Disordered" evidence="1">
    <location>
        <begin position="62"/>
        <end position="83"/>
    </location>
</feature>
<proteinExistence type="predicted"/>
<dbReference type="AlphaFoldDB" id="B4G4Y6"/>
<reference evidence="2 3" key="1">
    <citation type="journal article" date="2007" name="Nature">
        <title>Evolution of genes and genomes on the Drosophila phylogeny.</title>
        <authorList>
            <consortium name="Drosophila 12 Genomes Consortium"/>
            <person name="Clark A.G."/>
            <person name="Eisen M.B."/>
            <person name="Smith D.R."/>
            <person name="Bergman C.M."/>
            <person name="Oliver B."/>
            <person name="Markow T.A."/>
            <person name="Kaufman T.C."/>
            <person name="Kellis M."/>
            <person name="Gelbart W."/>
            <person name="Iyer V.N."/>
            <person name="Pollard D.A."/>
            <person name="Sackton T.B."/>
            <person name="Larracuente A.M."/>
            <person name="Singh N.D."/>
            <person name="Abad J.P."/>
            <person name="Abt D.N."/>
            <person name="Adryan B."/>
            <person name="Aguade M."/>
            <person name="Akashi H."/>
            <person name="Anderson W.W."/>
            <person name="Aquadro C.F."/>
            <person name="Ardell D.H."/>
            <person name="Arguello R."/>
            <person name="Artieri C.G."/>
            <person name="Barbash D.A."/>
            <person name="Barker D."/>
            <person name="Barsanti P."/>
            <person name="Batterham P."/>
            <person name="Batzoglou S."/>
            <person name="Begun D."/>
            <person name="Bhutkar A."/>
            <person name="Blanco E."/>
            <person name="Bosak S.A."/>
            <person name="Bradley R.K."/>
            <person name="Brand A.D."/>
            <person name="Brent M.R."/>
            <person name="Brooks A.N."/>
            <person name="Brown R.H."/>
            <person name="Butlin R.K."/>
            <person name="Caggese C."/>
            <person name="Calvi B.R."/>
            <person name="Bernardo de Carvalho A."/>
            <person name="Caspi A."/>
            <person name="Castrezana S."/>
            <person name="Celniker S.E."/>
            <person name="Chang J.L."/>
            <person name="Chapple C."/>
            <person name="Chatterji S."/>
            <person name="Chinwalla A."/>
            <person name="Civetta A."/>
            <person name="Clifton S.W."/>
            <person name="Comeron J.M."/>
            <person name="Costello J.C."/>
            <person name="Coyne J.A."/>
            <person name="Daub J."/>
            <person name="David R.G."/>
            <person name="Delcher A.L."/>
            <person name="Delehaunty K."/>
            <person name="Do C.B."/>
            <person name="Ebling H."/>
            <person name="Edwards K."/>
            <person name="Eickbush T."/>
            <person name="Evans J.D."/>
            <person name="Filipski A."/>
            <person name="Findeiss S."/>
            <person name="Freyhult E."/>
            <person name="Fulton L."/>
            <person name="Fulton R."/>
            <person name="Garcia A.C."/>
            <person name="Gardiner A."/>
            <person name="Garfield D.A."/>
            <person name="Garvin B.E."/>
            <person name="Gibson G."/>
            <person name="Gilbert D."/>
            <person name="Gnerre S."/>
            <person name="Godfrey J."/>
            <person name="Good R."/>
            <person name="Gotea V."/>
            <person name="Gravely B."/>
            <person name="Greenberg A.J."/>
            <person name="Griffiths-Jones S."/>
            <person name="Gross S."/>
            <person name="Guigo R."/>
            <person name="Gustafson E.A."/>
            <person name="Haerty W."/>
            <person name="Hahn M.W."/>
            <person name="Halligan D.L."/>
            <person name="Halpern A.L."/>
            <person name="Halter G.M."/>
            <person name="Han M.V."/>
            <person name="Heger A."/>
            <person name="Hillier L."/>
            <person name="Hinrichs A.S."/>
            <person name="Holmes I."/>
            <person name="Hoskins R.A."/>
            <person name="Hubisz M.J."/>
            <person name="Hultmark D."/>
            <person name="Huntley M.A."/>
            <person name="Jaffe D.B."/>
            <person name="Jagadeeshan S."/>
            <person name="Jeck W.R."/>
            <person name="Johnson J."/>
            <person name="Jones C.D."/>
            <person name="Jordan W.C."/>
            <person name="Karpen G.H."/>
            <person name="Kataoka E."/>
            <person name="Keightley P.D."/>
            <person name="Kheradpour P."/>
            <person name="Kirkness E.F."/>
            <person name="Koerich L.B."/>
            <person name="Kristiansen K."/>
            <person name="Kudrna D."/>
            <person name="Kulathinal R.J."/>
            <person name="Kumar S."/>
            <person name="Kwok R."/>
            <person name="Lander E."/>
            <person name="Langley C.H."/>
            <person name="Lapoint R."/>
            <person name="Lazzaro B.P."/>
            <person name="Lee S.J."/>
            <person name="Levesque L."/>
            <person name="Li R."/>
            <person name="Lin C.F."/>
            <person name="Lin M.F."/>
            <person name="Lindblad-Toh K."/>
            <person name="Llopart A."/>
            <person name="Long M."/>
            <person name="Low L."/>
            <person name="Lozovsky E."/>
            <person name="Lu J."/>
            <person name="Luo M."/>
            <person name="Machado C.A."/>
            <person name="Makalowski W."/>
            <person name="Marzo M."/>
            <person name="Matsuda M."/>
            <person name="Matzkin L."/>
            <person name="McAllister B."/>
            <person name="McBride C.S."/>
            <person name="McKernan B."/>
            <person name="McKernan K."/>
            <person name="Mendez-Lago M."/>
            <person name="Minx P."/>
            <person name="Mollenhauer M.U."/>
            <person name="Montooth K."/>
            <person name="Mount S.M."/>
            <person name="Mu X."/>
            <person name="Myers E."/>
            <person name="Negre B."/>
            <person name="Newfeld S."/>
            <person name="Nielsen R."/>
            <person name="Noor M.A."/>
            <person name="O'Grady P."/>
            <person name="Pachter L."/>
            <person name="Papaceit M."/>
            <person name="Parisi M.J."/>
            <person name="Parisi M."/>
            <person name="Parts L."/>
            <person name="Pedersen J.S."/>
            <person name="Pesole G."/>
            <person name="Phillippy A.M."/>
            <person name="Ponting C.P."/>
            <person name="Pop M."/>
            <person name="Porcelli D."/>
            <person name="Powell J.R."/>
            <person name="Prohaska S."/>
            <person name="Pruitt K."/>
            <person name="Puig M."/>
            <person name="Quesneville H."/>
            <person name="Ram K.R."/>
            <person name="Rand D."/>
            <person name="Rasmussen M.D."/>
            <person name="Reed L.K."/>
            <person name="Reenan R."/>
            <person name="Reily A."/>
            <person name="Remington K.A."/>
            <person name="Rieger T.T."/>
            <person name="Ritchie M.G."/>
            <person name="Robin C."/>
            <person name="Rogers Y.H."/>
            <person name="Rohde C."/>
            <person name="Rozas J."/>
            <person name="Rubenfield M.J."/>
            <person name="Ruiz A."/>
            <person name="Russo S."/>
            <person name="Salzberg S.L."/>
            <person name="Sanchez-Gracia A."/>
            <person name="Saranga D.J."/>
            <person name="Sato H."/>
            <person name="Schaeffer S.W."/>
            <person name="Schatz M.C."/>
            <person name="Schlenke T."/>
            <person name="Schwartz R."/>
            <person name="Segarra C."/>
            <person name="Singh R.S."/>
            <person name="Sirot L."/>
            <person name="Sirota M."/>
            <person name="Sisneros N.B."/>
            <person name="Smith C.D."/>
            <person name="Smith T.F."/>
            <person name="Spieth J."/>
            <person name="Stage D.E."/>
            <person name="Stark A."/>
            <person name="Stephan W."/>
            <person name="Strausberg R.L."/>
            <person name="Strempel S."/>
            <person name="Sturgill D."/>
            <person name="Sutton G."/>
            <person name="Sutton G.G."/>
            <person name="Tao W."/>
            <person name="Teichmann S."/>
            <person name="Tobari Y.N."/>
            <person name="Tomimura Y."/>
            <person name="Tsolas J.M."/>
            <person name="Valente V.L."/>
            <person name="Venter E."/>
            <person name="Venter J.C."/>
            <person name="Vicario S."/>
            <person name="Vieira F.G."/>
            <person name="Vilella A.J."/>
            <person name="Villasante A."/>
            <person name="Walenz B."/>
            <person name="Wang J."/>
            <person name="Wasserman M."/>
            <person name="Watts T."/>
            <person name="Wilson D."/>
            <person name="Wilson R.K."/>
            <person name="Wing R.A."/>
            <person name="Wolfner M.F."/>
            <person name="Wong A."/>
            <person name="Wong G.K."/>
            <person name="Wu C.I."/>
            <person name="Wu G."/>
            <person name="Yamamoto D."/>
            <person name="Yang H.P."/>
            <person name="Yang S.P."/>
            <person name="Yorke J.A."/>
            <person name="Yoshida K."/>
            <person name="Zdobnov E."/>
            <person name="Zhang P."/>
            <person name="Zhang Y."/>
            <person name="Zimin A.V."/>
            <person name="Baldwin J."/>
            <person name="Abdouelleil A."/>
            <person name="Abdulkadir J."/>
            <person name="Abebe A."/>
            <person name="Abera B."/>
            <person name="Abreu J."/>
            <person name="Acer S.C."/>
            <person name="Aftuck L."/>
            <person name="Alexander A."/>
            <person name="An P."/>
            <person name="Anderson E."/>
            <person name="Anderson S."/>
            <person name="Arachi H."/>
            <person name="Azer M."/>
            <person name="Bachantsang P."/>
            <person name="Barry A."/>
            <person name="Bayul T."/>
            <person name="Berlin A."/>
            <person name="Bessette D."/>
            <person name="Bloom T."/>
            <person name="Blye J."/>
            <person name="Boguslavskiy L."/>
            <person name="Bonnet C."/>
            <person name="Boukhgalter B."/>
            <person name="Bourzgui I."/>
            <person name="Brown A."/>
            <person name="Cahill P."/>
            <person name="Channer S."/>
            <person name="Cheshatsang Y."/>
            <person name="Chuda L."/>
            <person name="Citroen M."/>
            <person name="Collymore A."/>
            <person name="Cooke P."/>
            <person name="Costello M."/>
            <person name="D'Aco K."/>
            <person name="Daza R."/>
            <person name="De Haan G."/>
            <person name="DeGray S."/>
            <person name="DeMaso C."/>
            <person name="Dhargay N."/>
            <person name="Dooley K."/>
            <person name="Dooley E."/>
            <person name="Doricent M."/>
            <person name="Dorje P."/>
            <person name="Dorjee K."/>
            <person name="Dupes A."/>
            <person name="Elong R."/>
            <person name="Falk J."/>
            <person name="Farina A."/>
            <person name="Faro S."/>
            <person name="Ferguson D."/>
            <person name="Fisher S."/>
            <person name="Foley C.D."/>
            <person name="Franke A."/>
            <person name="Friedrich D."/>
            <person name="Gadbois L."/>
            <person name="Gearin G."/>
            <person name="Gearin C.R."/>
            <person name="Giannoukos G."/>
            <person name="Goode T."/>
            <person name="Graham J."/>
            <person name="Grandbois E."/>
            <person name="Grewal S."/>
            <person name="Gyaltsen K."/>
            <person name="Hafez N."/>
            <person name="Hagos B."/>
            <person name="Hall J."/>
            <person name="Henson C."/>
            <person name="Hollinger A."/>
            <person name="Honan T."/>
            <person name="Huard M.D."/>
            <person name="Hughes L."/>
            <person name="Hurhula B."/>
            <person name="Husby M.E."/>
            <person name="Kamat A."/>
            <person name="Kanga B."/>
            <person name="Kashin S."/>
            <person name="Khazanovich D."/>
            <person name="Kisner P."/>
            <person name="Lance K."/>
            <person name="Lara M."/>
            <person name="Lee W."/>
            <person name="Lennon N."/>
            <person name="Letendre F."/>
            <person name="LeVine R."/>
            <person name="Lipovsky A."/>
            <person name="Liu X."/>
            <person name="Liu J."/>
            <person name="Liu S."/>
            <person name="Lokyitsang T."/>
            <person name="Lokyitsang Y."/>
            <person name="Lubonja R."/>
            <person name="Lui A."/>
            <person name="MacDonald P."/>
            <person name="Magnisalis V."/>
            <person name="Maru K."/>
            <person name="Matthews C."/>
            <person name="McCusker W."/>
            <person name="McDonough S."/>
            <person name="Mehta T."/>
            <person name="Meldrim J."/>
            <person name="Meneus L."/>
            <person name="Mihai O."/>
            <person name="Mihalev A."/>
            <person name="Mihova T."/>
            <person name="Mittelman R."/>
            <person name="Mlenga V."/>
            <person name="Montmayeur A."/>
            <person name="Mulrain L."/>
            <person name="Navidi A."/>
            <person name="Naylor J."/>
            <person name="Negash T."/>
            <person name="Nguyen T."/>
            <person name="Nguyen N."/>
            <person name="Nicol R."/>
            <person name="Norbu C."/>
            <person name="Norbu N."/>
            <person name="Novod N."/>
            <person name="O'Neill B."/>
            <person name="Osman S."/>
            <person name="Markiewicz E."/>
            <person name="Oyono O.L."/>
            <person name="Patti C."/>
            <person name="Phunkhang P."/>
            <person name="Pierre F."/>
            <person name="Priest M."/>
            <person name="Raghuraman S."/>
            <person name="Rege F."/>
            <person name="Reyes R."/>
            <person name="Rise C."/>
            <person name="Rogov P."/>
            <person name="Ross K."/>
            <person name="Ryan E."/>
            <person name="Settipalli S."/>
            <person name="Shea T."/>
            <person name="Sherpa N."/>
            <person name="Shi L."/>
            <person name="Shih D."/>
            <person name="Sparrow T."/>
            <person name="Spaulding J."/>
            <person name="Stalker J."/>
            <person name="Stange-Thomann N."/>
            <person name="Stavropoulos S."/>
            <person name="Stone C."/>
            <person name="Strader C."/>
            <person name="Tesfaye S."/>
            <person name="Thomson T."/>
            <person name="Thoulutsang Y."/>
            <person name="Thoulutsang D."/>
            <person name="Topham K."/>
            <person name="Topping I."/>
            <person name="Tsamla T."/>
            <person name="Vassiliev H."/>
            <person name="Vo A."/>
            <person name="Wangchuk T."/>
            <person name="Wangdi T."/>
            <person name="Weiand M."/>
            <person name="Wilkinson J."/>
            <person name="Wilson A."/>
            <person name="Yadav S."/>
            <person name="Young G."/>
            <person name="Yu Q."/>
            <person name="Zembek L."/>
            <person name="Zhong D."/>
            <person name="Zimmer A."/>
            <person name="Zwirko Z."/>
            <person name="Jaffe D.B."/>
            <person name="Alvarez P."/>
            <person name="Brockman W."/>
            <person name="Butler J."/>
            <person name="Chin C."/>
            <person name="Gnerre S."/>
            <person name="Grabherr M."/>
            <person name="Kleber M."/>
            <person name="Mauceli E."/>
            <person name="MacCallum I."/>
        </authorList>
    </citation>
    <scope>NUCLEOTIDE SEQUENCE [LARGE SCALE GENOMIC DNA]</scope>
    <source>
        <strain evidence="3">MSH-3 / Tucson 14011-0111.49</strain>
    </source>
</reference>
<sequence length="145" mass="16688">MIAIVKLPVEPPPAHDQVPIPMPKLKPKPKPISNWIPINIHTQWYSIHPAGEQLEPQSLQLRSQKDRQRPLPQLWPTTPPYISRQTTPEVLHTDCSSTSDTHCRLGGFVYWLDDKTGLERERRSVELQRLSQFTDRFHICIASGV</sequence>
<keyword evidence="3" id="KW-1185">Reference proteome</keyword>
<evidence type="ECO:0000256" key="1">
    <source>
        <dbReference type="SAM" id="MobiDB-lite"/>
    </source>
</evidence>
<gene>
    <name evidence="2" type="primary">Dper\GL24260</name>
    <name evidence="2" type="ORF">Dper_GL24260</name>
</gene>
<evidence type="ECO:0000313" key="2">
    <source>
        <dbReference type="EMBL" id="EDW24652.1"/>
    </source>
</evidence>
<evidence type="ECO:0000313" key="3">
    <source>
        <dbReference type="Proteomes" id="UP000008744"/>
    </source>
</evidence>
<organism evidence="3">
    <name type="scientific">Drosophila persimilis</name>
    <name type="common">Fruit fly</name>
    <dbReference type="NCBI Taxonomy" id="7234"/>
    <lineage>
        <taxon>Eukaryota</taxon>
        <taxon>Metazoa</taxon>
        <taxon>Ecdysozoa</taxon>
        <taxon>Arthropoda</taxon>
        <taxon>Hexapoda</taxon>
        <taxon>Insecta</taxon>
        <taxon>Pterygota</taxon>
        <taxon>Neoptera</taxon>
        <taxon>Endopterygota</taxon>
        <taxon>Diptera</taxon>
        <taxon>Brachycera</taxon>
        <taxon>Muscomorpha</taxon>
        <taxon>Ephydroidea</taxon>
        <taxon>Drosophilidae</taxon>
        <taxon>Drosophila</taxon>
        <taxon>Sophophora</taxon>
    </lineage>
</organism>